<reference evidence="1 2" key="1">
    <citation type="submission" date="2019-02" db="EMBL/GenBank/DDBJ databases">
        <title>Paracoccus subflavus sp. nov., isolated from marine sediment of the Pacific Ocean.</title>
        <authorList>
            <person name="Zhang G."/>
        </authorList>
    </citation>
    <scope>NUCLEOTIDE SEQUENCE [LARGE SCALE GENOMIC DNA]</scope>
    <source>
        <strain evidence="1 2">GY0581</strain>
    </source>
</reference>
<dbReference type="EMBL" id="SISK01000012">
    <property type="protein sequence ID" value="TBN37754.1"/>
    <property type="molecule type" value="Genomic_DNA"/>
</dbReference>
<dbReference type="InterPro" id="IPR011049">
    <property type="entry name" value="Serralysin-like_metalloprot_C"/>
</dbReference>
<dbReference type="Pfam" id="PF00353">
    <property type="entry name" value="HemolysinCabind"/>
    <property type="match status" value="5"/>
</dbReference>
<gene>
    <name evidence="1" type="ORF">EYE42_13990</name>
</gene>
<evidence type="ECO:0000313" key="2">
    <source>
        <dbReference type="Proteomes" id="UP000293520"/>
    </source>
</evidence>
<dbReference type="GO" id="GO:0005509">
    <property type="term" value="F:calcium ion binding"/>
    <property type="evidence" value="ECO:0007669"/>
    <property type="project" value="InterPro"/>
</dbReference>
<organism evidence="1 2">
    <name type="scientific">Paracoccus subflavus</name>
    <dbReference type="NCBI Taxonomy" id="2528244"/>
    <lineage>
        <taxon>Bacteria</taxon>
        <taxon>Pseudomonadati</taxon>
        <taxon>Pseudomonadota</taxon>
        <taxon>Alphaproteobacteria</taxon>
        <taxon>Rhodobacterales</taxon>
        <taxon>Paracoccaceae</taxon>
        <taxon>Paracoccus</taxon>
    </lineage>
</organism>
<comment type="caution">
    <text evidence="1">The sequence shown here is derived from an EMBL/GenBank/DDBJ whole genome shotgun (WGS) entry which is preliminary data.</text>
</comment>
<proteinExistence type="predicted"/>
<keyword evidence="2" id="KW-1185">Reference proteome</keyword>
<protein>
    <submittedName>
        <fullName evidence="1">Calcium-binding protein</fullName>
    </submittedName>
</protein>
<dbReference type="SUPFAM" id="SSF51120">
    <property type="entry name" value="beta-Roll"/>
    <property type="match status" value="2"/>
</dbReference>
<dbReference type="RefSeq" id="WP_130991934.1">
    <property type="nucleotide sequence ID" value="NZ_SISK01000012.1"/>
</dbReference>
<accession>A0A4Q9FWQ8</accession>
<evidence type="ECO:0000313" key="1">
    <source>
        <dbReference type="EMBL" id="TBN37754.1"/>
    </source>
</evidence>
<dbReference type="PRINTS" id="PR00313">
    <property type="entry name" value="CABNDNGRPT"/>
</dbReference>
<dbReference type="InterPro" id="IPR001343">
    <property type="entry name" value="Hemolysn_Ca-bd"/>
</dbReference>
<dbReference type="OrthoDB" id="9342475at2"/>
<name>A0A4Q9FWQ8_9RHOB</name>
<sequence>MARLMLTARYNGLDDWPGRLLEAEGATIFNARTATSFVFTYPAGHDFAGFRVAVTGTGFAYSDGMPTAGNIARVVVSSSTGQPVLTFDSFPTNTLASDLSQFAASVFGARNALGIGPRPNGEGAWSMLLSGADVINGTNGNDRRSVEGFNSGNDRFNMLAGDDSVAGGIGNDTIFGGSGFDEISFERTTHSVGDSAFRGISVNMATGKLIDCWGGTDTFFSIERIIGSRFNDVFIGNADRNDFAGLRGNDVFNGGGDHRDRVRYGDDYWQGGRQGIVVDLETSNIGGVIRGTIRDGFGNRDTVINIERVNGTRYNDVFVGSSERNAFVGAEGRDVFNGMGSRDAISFDVGYTGVAQTGIVVNLRLAANQIRNDGFGNIETALSIEDIWASEQNDRLIMNGADNFVFGRDGADTMTGGGGNDTFAWEDGDEFASGDRITDFIATGAPNIDRLAFAVDAFDNMTTTLRLVNGASATSAAGIGQFVFNSANDTLFWDRNGSAAGGVAAVVVLTGVNALTSANFDLF</sequence>
<dbReference type="AlphaFoldDB" id="A0A4Q9FWQ8"/>
<dbReference type="Proteomes" id="UP000293520">
    <property type="component" value="Unassembled WGS sequence"/>
</dbReference>
<dbReference type="Gene3D" id="2.150.10.10">
    <property type="entry name" value="Serralysin-like metalloprotease, C-terminal"/>
    <property type="match status" value="3"/>
</dbReference>